<dbReference type="EC" id="2.5.1.17" evidence="3"/>
<dbReference type="Gene3D" id="3.40.50.300">
    <property type="entry name" value="P-loop containing nucleotide triphosphate hydrolases"/>
    <property type="match status" value="1"/>
</dbReference>
<dbReference type="EMBL" id="JACHEO010000001">
    <property type="protein sequence ID" value="MBB5346532.1"/>
    <property type="molecule type" value="Genomic_DNA"/>
</dbReference>
<comment type="similarity">
    <text evidence="2">Belongs to the Cob(I)alamin adenosyltransferase family.</text>
</comment>
<dbReference type="InterPro" id="IPR027417">
    <property type="entry name" value="P-loop_NTPase"/>
</dbReference>
<gene>
    <name evidence="10" type="ORF">HNQ81_000239</name>
</gene>
<dbReference type="Pfam" id="PF02572">
    <property type="entry name" value="CobA_CobO_BtuR"/>
    <property type="match status" value="1"/>
</dbReference>
<dbReference type="CDD" id="cd00561">
    <property type="entry name" value="CobA_ACA"/>
    <property type="match status" value="1"/>
</dbReference>
<comment type="pathway">
    <text evidence="1">Cofactor biosynthesis; adenosylcobalamin biosynthesis; adenosylcobalamin from cob(II)yrinate a,c-diamide: step 2/7.</text>
</comment>
<reference evidence="10 11" key="1">
    <citation type="submission" date="2020-08" db="EMBL/GenBank/DDBJ databases">
        <title>Genomic Encyclopedia of Type Strains, Phase IV (KMG-IV): sequencing the most valuable type-strain genomes for metagenomic binning, comparative biology and taxonomic classification.</title>
        <authorList>
            <person name="Goeker M."/>
        </authorList>
    </citation>
    <scope>NUCLEOTIDE SEQUENCE [LARGE SCALE GENOMIC DNA]</scope>
    <source>
        <strain evidence="10 11">DSM 28570</strain>
    </source>
</reference>
<evidence type="ECO:0000256" key="6">
    <source>
        <dbReference type="ARBA" id="ARBA00033334"/>
    </source>
</evidence>
<evidence type="ECO:0000256" key="5">
    <source>
        <dbReference type="ARBA" id="ARBA00031529"/>
    </source>
</evidence>
<dbReference type="UniPathway" id="UPA00148">
    <property type="reaction ID" value="UER00233"/>
</dbReference>
<dbReference type="SUPFAM" id="SSF52540">
    <property type="entry name" value="P-loop containing nucleoside triphosphate hydrolases"/>
    <property type="match status" value="1"/>
</dbReference>
<evidence type="ECO:0000256" key="4">
    <source>
        <dbReference type="ARBA" id="ARBA00024929"/>
    </source>
</evidence>
<dbReference type="GO" id="GO:0009236">
    <property type="term" value="P:cobalamin biosynthetic process"/>
    <property type="evidence" value="ECO:0007669"/>
    <property type="project" value="UniProtKB-UniPathway"/>
</dbReference>
<keyword evidence="11" id="KW-1185">Reference proteome</keyword>
<dbReference type="Proteomes" id="UP000539642">
    <property type="component" value="Unassembled WGS sequence"/>
</dbReference>
<proteinExistence type="inferred from homology"/>
<evidence type="ECO:0000256" key="3">
    <source>
        <dbReference type="ARBA" id="ARBA00012454"/>
    </source>
</evidence>
<comment type="caution">
    <text evidence="10">The sequence shown here is derived from an EMBL/GenBank/DDBJ whole genome shotgun (WGS) entry which is preliminary data.</text>
</comment>
<evidence type="ECO:0000256" key="9">
    <source>
        <dbReference type="ARBA" id="ARBA00048692"/>
    </source>
</evidence>
<keyword evidence="10" id="KW-0808">Transferase</keyword>
<evidence type="ECO:0000256" key="7">
    <source>
        <dbReference type="ARBA" id="ARBA00033354"/>
    </source>
</evidence>
<dbReference type="NCBIfam" id="NF004637">
    <property type="entry name" value="PRK05986.1"/>
    <property type="match status" value="1"/>
</dbReference>
<evidence type="ECO:0000313" key="11">
    <source>
        <dbReference type="Proteomes" id="UP000539642"/>
    </source>
</evidence>
<comment type="catalytic activity">
    <reaction evidence="9">
        <text>2 cob(II)alamin + reduced [electron-transfer flavoprotein] + 2 ATP = 2 adenosylcob(III)alamin + 2 triphosphate + oxidized [electron-transfer flavoprotein] + 3 H(+)</text>
        <dbReference type="Rhea" id="RHEA:28671"/>
        <dbReference type="Rhea" id="RHEA-COMP:10685"/>
        <dbReference type="Rhea" id="RHEA-COMP:10686"/>
        <dbReference type="ChEBI" id="CHEBI:15378"/>
        <dbReference type="ChEBI" id="CHEBI:16304"/>
        <dbReference type="ChEBI" id="CHEBI:18036"/>
        <dbReference type="ChEBI" id="CHEBI:18408"/>
        <dbReference type="ChEBI" id="CHEBI:30616"/>
        <dbReference type="ChEBI" id="CHEBI:57692"/>
        <dbReference type="ChEBI" id="CHEBI:58307"/>
        <dbReference type="EC" id="2.5.1.17"/>
    </reaction>
</comment>
<dbReference type="PIRSF" id="PIRSF015617">
    <property type="entry name" value="Adensltrnsf_CobA"/>
    <property type="match status" value="1"/>
</dbReference>
<evidence type="ECO:0000256" key="2">
    <source>
        <dbReference type="ARBA" id="ARBA00007487"/>
    </source>
</evidence>
<dbReference type="PANTHER" id="PTHR46638">
    <property type="entry name" value="CORRINOID ADENOSYLTRANSFERASE"/>
    <property type="match status" value="1"/>
</dbReference>
<accession>A0A840ULA5</accession>
<sequence length="173" mass="19237">MTKGLLAVFTGNGKGKTTSALGLAFRALGHGHKVSVIQFIKGNWTSGEHLFAKNISPLIEFHVMGKGFTWKSENIAEDTALARKGWDLAVQTITGNRHHLVILDELTYLIRYNMVSEDEVLQALQRRPPEMHVVVTGRHASDKLIEMADLVTEMIEIKHPYANGIAAQKGFEF</sequence>
<evidence type="ECO:0000313" key="10">
    <source>
        <dbReference type="EMBL" id="MBB5346532.1"/>
    </source>
</evidence>
<name>A0A840ULA5_9BACT</name>
<evidence type="ECO:0000256" key="1">
    <source>
        <dbReference type="ARBA" id="ARBA00005121"/>
    </source>
</evidence>
<protein>
    <recommendedName>
        <fullName evidence="3">corrinoid adenosyltransferase</fullName>
        <ecNumber evidence="3">2.5.1.17</ecNumber>
    </recommendedName>
    <alternativeName>
        <fullName evidence="5">Cob(II)alamin adenosyltransferase</fullName>
    </alternativeName>
    <alternativeName>
        <fullName evidence="7">Cob(II)yrinic acid a,c-diamide adenosyltransferase</fullName>
    </alternativeName>
    <alternativeName>
        <fullName evidence="6">Cobinamide/cobalamin adenosyltransferase</fullName>
    </alternativeName>
</protein>
<dbReference type="InterPro" id="IPR003724">
    <property type="entry name" value="CblAdoTrfase_CobA"/>
</dbReference>
<dbReference type="RefSeq" id="WP_183347460.1">
    <property type="nucleotide sequence ID" value="NZ_JACHEO010000001.1"/>
</dbReference>
<comment type="catalytic activity">
    <reaction evidence="8">
        <text>2 cob(II)yrinate a,c diamide + reduced [electron-transfer flavoprotein] + 2 ATP = 2 adenosylcob(III)yrinate a,c-diamide + 2 triphosphate + oxidized [electron-transfer flavoprotein] + 3 H(+)</text>
        <dbReference type="Rhea" id="RHEA:11528"/>
        <dbReference type="Rhea" id="RHEA-COMP:10685"/>
        <dbReference type="Rhea" id="RHEA-COMP:10686"/>
        <dbReference type="ChEBI" id="CHEBI:15378"/>
        <dbReference type="ChEBI" id="CHEBI:18036"/>
        <dbReference type="ChEBI" id="CHEBI:30616"/>
        <dbReference type="ChEBI" id="CHEBI:57692"/>
        <dbReference type="ChEBI" id="CHEBI:58307"/>
        <dbReference type="ChEBI" id="CHEBI:58503"/>
        <dbReference type="ChEBI" id="CHEBI:58537"/>
        <dbReference type="EC" id="2.5.1.17"/>
    </reaction>
</comment>
<evidence type="ECO:0000256" key="8">
    <source>
        <dbReference type="ARBA" id="ARBA00048555"/>
    </source>
</evidence>
<organism evidence="10 11">
    <name type="scientific">Desulfoprunum benzoelyticum</name>
    <dbReference type="NCBI Taxonomy" id="1506996"/>
    <lineage>
        <taxon>Bacteria</taxon>
        <taxon>Pseudomonadati</taxon>
        <taxon>Thermodesulfobacteriota</taxon>
        <taxon>Desulfobulbia</taxon>
        <taxon>Desulfobulbales</taxon>
        <taxon>Desulfobulbaceae</taxon>
        <taxon>Desulfoprunum</taxon>
    </lineage>
</organism>
<dbReference type="PANTHER" id="PTHR46638:SF1">
    <property type="entry name" value="CORRINOID ADENOSYLTRANSFERASE"/>
    <property type="match status" value="1"/>
</dbReference>
<dbReference type="GO" id="GO:0005524">
    <property type="term" value="F:ATP binding"/>
    <property type="evidence" value="ECO:0007669"/>
    <property type="project" value="InterPro"/>
</dbReference>
<dbReference type="NCBIfam" id="TIGR00708">
    <property type="entry name" value="cobA"/>
    <property type="match status" value="1"/>
</dbReference>
<dbReference type="GO" id="GO:0008817">
    <property type="term" value="F:corrinoid adenosyltransferase activity"/>
    <property type="evidence" value="ECO:0007669"/>
    <property type="project" value="UniProtKB-EC"/>
</dbReference>
<comment type="function">
    <text evidence="4">Required for both de novo synthesis of the corrin ring for the assimilation of exogenous corrinoids. Participates in the adenosylation of a variety of incomplete and complete corrinoids.</text>
</comment>
<dbReference type="AlphaFoldDB" id="A0A840ULA5"/>